<feature type="transmembrane region" description="Helical" evidence="1">
    <location>
        <begin position="223"/>
        <end position="242"/>
    </location>
</feature>
<dbReference type="Pfam" id="PF13194">
    <property type="entry name" value="DUF4010"/>
    <property type="match status" value="1"/>
</dbReference>
<keyword evidence="1" id="KW-1133">Transmembrane helix</keyword>
<keyword evidence="4" id="KW-1185">Reference proteome</keyword>
<feature type="transmembrane region" description="Helical" evidence="1">
    <location>
        <begin position="115"/>
        <end position="139"/>
    </location>
</feature>
<protein>
    <submittedName>
        <fullName evidence="3">DUF4010 domain-containing protein</fullName>
    </submittedName>
</protein>
<keyword evidence="1" id="KW-0812">Transmembrane</keyword>
<proteinExistence type="predicted"/>
<feature type="transmembrane region" description="Helical" evidence="1">
    <location>
        <begin position="21"/>
        <end position="40"/>
    </location>
</feature>
<gene>
    <name evidence="3" type="ORF">H1016_01945</name>
</gene>
<feature type="transmembrane region" description="Helical" evidence="1">
    <location>
        <begin position="160"/>
        <end position="179"/>
    </location>
</feature>
<feature type="transmembrane region" description="Helical" evidence="1">
    <location>
        <begin position="248"/>
        <end position="273"/>
    </location>
</feature>
<feature type="transmembrane region" description="Helical" evidence="1">
    <location>
        <begin position="280"/>
        <end position="302"/>
    </location>
</feature>
<dbReference type="Proteomes" id="UP000646946">
    <property type="component" value="Unassembled WGS sequence"/>
</dbReference>
<reference evidence="3 4" key="1">
    <citation type="journal article" name="Nat. Commun.">
        <title>Undinarchaeota illuminate DPANN phylogeny and the impact of gene transfer on archaeal evolution.</title>
        <authorList>
            <person name="Dombrowski N."/>
            <person name="Williams T.A."/>
            <person name="Sun J."/>
            <person name="Woodcroft B.J."/>
            <person name="Lee J.H."/>
            <person name="Minh B.Q."/>
            <person name="Rinke C."/>
            <person name="Spang A."/>
        </authorList>
    </citation>
    <scope>NUCLEOTIDE SEQUENCE [LARGE SCALE GENOMIC DNA]</scope>
    <source>
        <strain evidence="3">MAG_bin1129</strain>
    </source>
</reference>
<feature type="transmembrane region" description="Helical" evidence="1">
    <location>
        <begin position="83"/>
        <end position="103"/>
    </location>
</feature>
<name>A0A832V1C4_9ARCH</name>
<evidence type="ECO:0000313" key="3">
    <source>
        <dbReference type="EMBL" id="HIK00281.1"/>
    </source>
</evidence>
<accession>A0A832V1C4</accession>
<organism evidence="3 4">
    <name type="scientific">Candidatus Naiadarchaeum limnaeum</name>
    <dbReference type="NCBI Taxonomy" id="2756139"/>
    <lineage>
        <taxon>Archaea</taxon>
        <taxon>Candidatus Undinarchaeota</taxon>
        <taxon>Candidatus Undinarchaeia</taxon>
        <taxon>Candidatus Naiadarchaeales</taxon>
        <taxon>Candidatus Naiadarchaeaceae</taxon>
        <taxon>Candidatus Naiadarchaeum</taxon>
    </lineage>
</organism>
<evidence type="ECO:0000256" key="1">
    <source>
        <dbReference type="SAM" id="Phobius"/>
    </source>
</evidence>
<evidence type="ECO:0000259" key="2">
    <source>
        <dbReference type="Pfam" id="PF13194"/>
    </source>
</evidence>
<comment type="caution">
    <text evidence="3">The sequence shown here is derived from an EMBL/GenBank/DDBJ whole genome shotgun (WGS) entry which is preliminary data.</text>
</comment>
<feature type="transmembrane region" description="Helical" evidence="1">
    <location>
        <begin position="185"/>
        <end position="203"/>
    </location>
</feature>
<dbReference type="EMBL" id="DVAB01000018">
    <property type="protein sequence ID" value="HIK00281.1"/>
    <property type="molecule type" value="Genomic_DNA"/>
</dbReference>
<feature type="domain" description="DUF4010" evidence="2">
    <location>
        <begin position="93"/>
        <end position="302"/>
    </location>
</feature>
<keyword evidence="1" id="KW-0472">Membrane</keyword>
<feature type="transmembrane region" description="Helical" evidence="1">
    <location>
        <begin position="55"/>
        <end position="71"/>
    </location>
</feature>
<dbReference type="AlphaFoldDB" id="A0A832V1C4"/>
<dbReference type="InterPro" id="IPR025105">
    <property type="entry name" value="DUF4010"/>
</dbReference>
<feature type="transmembrane region" description="Helical" evidence="1">
    <location>
        <begin position="308"/>
        <end position="331"/>
    </location>
</feature>
<sequence>MPFHQLIIGFFNQNIGTVGKFVLFPIYIALILYVILYFAARNREVPLSEEFHKKSFFVSLSVIFGWLIYALTPSTIKLPLEVISLRAVILIIVVVLTVQYLTYLGVELIAPEKTIVALGIGAGTIRSTLAVSVMAPLAAEDETLSYTAAASIMIANTVAVLRNFLIILVVGLFLGLYIIPPFFFLAPMFLMLIACGTIAFILYRKSQETEPVEFDPISIKGTILFIVIFVVSFYLAFGIAQAQQFIGFYAFSGIAGFLYGAAHLFVITGLFFSKTLTLNVGLIGAVFVTAGSIISDIPYAYLNGAEELTKILIVAEAIPVAIGIITLFLYAPLL</sequence>
<evidence type="ECO:0000313" key="4">
    <source>
        <dbReference type="Proteomes" id="UP000646946"/>
    </source>
</evidence>